<dbReference type="GO" id="GO:0050660">
    <property type="term" value="F:flavin adenine dinucleotide binding"/>
    <property type="evidence" value="ECO:0007669"/>
    <property type="project" value="InterPro"/>
</dbReference>
<dbReference type="Pfam" id="PF00743">
    <property type="entry name" value="FMO-like"/>
    <property type="match status" value="1"/>
</dbReference>
<dbReference type="GO" id="GO:0050661">
    <property type="term" value="F:NADP binding"/>
    <property type="evidence" value="ECO:0007669"/>
    <property type="project" value="InterPro"/>
</dbReference>
<reference evidence="5 6" key="1">
    <citation type="submission" date="2018-11" db="EMBL/GenBank/DDBJ databases">
        <authorList>
            <person name="Li F."/>
        </authorList>
    </citation>
    <scope>NUCLEOTIDE SEQUENCE [LARGE SCALE GENOMIC DNA]</scope>
    <source>
        <strain evidence="5 6">YS17T</strain>
    </source>
</reference>
<proteinExistence type="inferred from homology"/>
<keyword evidence="2" id="KW-0285">Flavoprotein</keyword>
<dbReference type="InterPro" id="IPR020946">
    <property type="entry name" value="Flavin_mOase-like"/>
</dbReference>
<dbReference type="RefSeq" id="WP_124235739.1">
    <property type="nucleotide sequence ID" value="NZ_JBHUFI010000009.1"/>
</dbReference>
<dbReference type="Gene3D" id="3.50.50.60">
    <property type="entry name" value="FAD/NAD(P)-binding domain"/>
    <property type="match status" value="2"/>
</dbReference>
<keyword evidence="3" id="KW-0274">FAD</keyword>
<dbReference type="PANTHER" id="PTHR42877:SF4">
    <property type="entry name" value="FAD_NAD(P)-BINDING DOMAIN-CONTAINING PROTEIN-RELATED"/>
    <property type="match status" value="1"/>
</dbReference>
<dbReference type="PRINTS" id="PR00368">
    <property type="entry name" value="FADPNR"/>
</dbReference>
<dbReference type="InterPro" id="IPR036188">
    <property type="entry name" value="FAD/NAD-bd_sf"/>
</dbReference>
<dbReference type="InterPro" id="IPR051209">
    <property type="entry name" value="FAD-bind_Monooxygenase_sf"/>
</dbReference>
<dbReference type="PRINTS" id="PR00411">
    <property type="entry name" value="PNDRDTASEI"/>
</dbReference>
<protein>
    <submittedName>
        <fullName evidence="5">NAD(P)/FAD-dependent oxidoreductase</fullName>
    </submittedName>
</protein>
<evidence type="ECO:0000256" key="3">
    <source>
        <dbReference type="ARBA" id="ARBA00022827"/>
    </source>
</evidence>
<evidence type="ECO:0000256" key="2">
    <source>
        <dbReference type="ARBA" id="ARBA00022630"/>
    </source>
</evidence>
<evidence type="ECO:0000313" key="6">
    <source>
        <dbReference type="Proteomes" id="UP000275225"/>
    </source>
</evidence>
<keyword evidence="4" id="KW-0560">Oxidoreductase</keyword>
<dbReference type="AlphaFoldDB" id="A0A3N6YHL9"/>
<evidence type="ECO:0000256" key="1">
    <source>
        <dbReference type="ARBA" id="ARBA00010139"/>
    </source>
</evidence>
<name>A0A3N6YHL9_9ACTN</name>
<dbReference type="OrthoDB" id="5168853at2"/>
<gene>
    <name evidence="5" type="ORF">EHW97_03290</name>
</gene>
<dbReference type="GO" id="GO:0004499">
    <property type="term" value="F:N,N-dimethylaniline monooxygenase activity"/>
    <property type="evidence" value="ECO:0007669"/>
    <property type="project" value="InterPro"/>
</dbReference>
<comment type="caution">
    <text evidence="5">The sequence shown here is derived from an EMBL/GenBank/DDBJ whole genome shotgun (WGS) entry which is preliminary data.</text>
</comment>
<organism evidence="5 6">
    <name type="scientific">Aeromicrobium camelliae</name>
    <dbReference type="NCBI Taxonomy" id="1538144"/>
    <lineage>
        <taxon>Bacteria</taxon>
        <taxon>Bacillati</taxon>
        <taxon>Actinomycetota</taxon>
        <taxon>Actinomycetes</taxon>
        <taxon>Propionibacteriales</taxon>
        <taxon>Nocardioidaceae</taxon>
        <taxon>Aeromicrobium</taxon>
    </lineage>
</organism>
<keyword evidence="6" id="KW-1185">Reference proteome</keyword>
<accession>A0A3N6YHL9</accession>
<dbReference type="EMBL" id="RQJX01000003">
    <property type="protein sequence ID" value="RQN09284.1"/>
    <property type="molecule type" value="Genomic_DNA"/>
</dbReference>
<dbReference type="PANTHER" id="PTHR42877">
    <property type="entry name" value="L-ORNITHINE N(5)-MONOOXYGENASE-RELATED"/>
    <property type="match status" value="1"/>
</dbReference>
<evidence type="ECO:0000313" key="5">
    <source>
        <dbReference type="EMBL" id="RQN09284.1"/>
    </source>
</evidence>
<dbReference type="Proteomes" id="UP000275225">
    <property type="component" value="Unassembled WGS sequence"/>
</dbReference>
<dbReference type="SUPFAM" id="SSF51905">
    <property type="entry name" value="FAD/NAD(P)-binding domain"/>
    <property type="match status" value="1"/>
</dbReference>
<comment type="similarity">
    <text evidence="1">Belongs to the FAD-binding monooxygenase family.</text>
</comment>
<evidence type="ECO:0000256" key="4">
    <source>
        <dbReference type="ARBA" id="ARBA00023002"/>
    </source>
</evidence>
<sequence length="650" mass="71997">MTSTGAGTVQLHTVDEKGEQIEAAVAQAELAPLLAALAHALGDDSFLADDLRPPLRPAEAEIFPQGGMSAEQQERARAKAVEGVHRLMSGERATRTVPMEPLVEFLTGGAAPEYLPLLRRELGLDGDVGAPGWRKPEVAPDVDFEVVVIGAGMSGLAAAHRLAQAEVPFTVLEKNAEVGGTWLENVYPGCRLDTNNFAYSYSFAQKADWPHQFSAQADIARYFEDVATRLDLRRHIKFRTTVVSLRYDESAAVWRITAEDSEGNRLDYAANAVVTAVGQLNQPQLPDIPGIDSFEGTAFHSARWDPSLDLTGKRVAVIGTGASAYQIVPAIAPTVAELAVYQRSAPWMLPTPSYHEPVPTGMRWLFDVVPEYPRWFRFWQFWLATEGRLSLVTVDPEWDEPGTVSAANKLLRDQLVARLEEQYADRPDLLAKVVPDYPPGGKRMLRDNGVWAEALHRDNVDLVTDPITRITPTGIETASGEREFDVIVYATGFRASDFLMPMEVTGKDGRDLHRDWDGNAGAYKGVSVPGFPNLFLVFGPNTNLVVTGSAIFMTECSVEYIMECLRFSLTEGGRPIDVKQGAYEAYCRDMDRGNALRAWGVPGVRSWYKNRYGKVTQNWPWPLLRFYELSTTFDRDAYDVVAPRPTAQKK</sequence>